<reference evidence="1 2" key="1">
    <citation type="submission" date="2024-01" db="EMBL/GenBank/DDBJ databases">
        <title>The complete chloroplast genome sequence of Lithospermum erythrorhizon: insights into the phylogenetic relationship among Boraginaceae species and the maternal lineages of purple gromwells.</title>
        <authorList>
            <person name="Okada T."/>
            <person name="Watanabe K."/>
        </authorList>
    </citation>
    <scope>NUCLEOTIDE SEQUENCE [LARGE SCALE GENOMIC DNA]</scope>
</reference>
<dbReference type="PANTHER" id="PTHR33240">
    <property type="entry name" value="OS08G0508500 PROTEIN"/>
    <property type="match status" value="1"/>
</dbReference>
<comment type="caution">
    <text evidence="1">The sequence shown here is derived from an EMBL/GenBank/DDBJ whole genome shotgun (WGS) entry which is preliminary data.</text>
</comment>
<evidence type="ECO:0000313" key="1">
    <source>
        <dbReference type="EMBL" id="GAA0177939.1"/>
    </source>
</evidence>
<dbReference type="AlphaFoldDB" id="A0AAV3RN72"/>
<accession>A0AAV3RN72</accession>
<proteinExistence type="predicted"/>
<dbReference type="EMBL" id="BAABME010010367">
    <property type="protein sequence ID" value="GAA0177939.1"/>
    <property type="molecule type" value="Genomic_DNA"/>
</dbReference>
<evidence type="ECO:0008006" key="3">
    <source>
        <dbReference type="Google" id="ProtNLM"/>
    </source>
</evidence>
<keyword evidence="2" id="KW-1185">Reference proteome</keyword>
<organism evidence="1 2">
    <name type="scientific">Lithospermum erythrorhizon</name>
    <name type="common">Purple gromwell</name>
    <name type="synonym">Lithospermum officinale var. erythrorhizon</name>
    <dbReference type="NCBI Taxonomy" id="34254"/>
    <lineage>
        <taxon>Eukaryota</taxon>
        <taxon>Viridiplantae</taxon>
        <taxon>Streptophyta</taxon>
        <taxon>Embryophyta</taxon>
        <taxon>Tracheophyta</taxon>
        <taxon>Spermatophyta</taxon>
        <taxon>Magnoliopsida</taxon>
        <taxon>eudicotyledons</taxon>
        <taxon>Gunneridae</taxon>
        <taxon>Pentapetalae</taxon>
        <taxon>asterids</taxon>
        <taxon>lamiids</taxon>
        <taxon>Boraginales</taxon>
        <taxon>Boraginaceae</taxon>
        <taxon>Boraginoideae</taxon>
        <taxon>Lithospermeae</taxon>
        <taxon>Lithospermum</taxon>
    </lineage>
</organism>
<name>A0AAV3RN72_LITER</name>
<dbReference type="PANTHER" id="PTHR33240:SF8">
    <property type="entry name" value="OS03G0439900 PROTEIN"/>
    <property type="match status" value="1"/>
</dbReference>
<evidence type="ECO:0000313" key="2">
    <source>
        <dbReference type="Proteomes" id="UP001454036"/>
    </source>
</evidence>
<gene>
    <name evidence="1" type="ORF">LIER_29772</name>
</gene>
<sequence length="117" mass="13759">MFDKPLKAMLIELPKPKRPQEANRLLQVPLGTRTPNREVLRVQGEGELETTLWFYVIDSKATYNVLLDRPWIHNNNIVPSTLHQYLKYYNNGSERRNKADENPSTIEKSHFADVIYY</sequence>
<dbReference type="Proteomes" id="UP001454036">
    <property type="component" value="Unassembled WGS sequence"/>
</dbReference>
<protein>
    <recommendedName>
        <fullName evidence="3">DUF4283 domain-containing protein</fullName>
    </recommendedName>
</protein>